<dbReference type="Proteomes" id="UP000243723">
    <property type="component" value="Unassembled WGS sequence"/>
</dbReference>
<comment type="caution">
    <text evidence="4">The sequence shown here is derived from an EMBL/GenBank/DDBJ whole genome shotgun (WGS) entry which is preliminary data.</text>
</comment>
<dbReference type="EMBL" id="NHZQ01000267">
    <property type="protein sequence ID" value="PSK44722.1"/>
    <property type="molecule type" value="Genomic_DNA"/>
</dbReference>
<evidence type="ECO:0000256" key="3">
    <source>
        <dbReference type="SAM" id="MobiDB-lite"/>
    </source>
</evidence>
<dbReference type="STRING" id="40998.A0A2P7Z932"/>
<reference evidence="4 5" key="1">
    <citation type="submission" date="2017-05" db="EMBL/GenBank/DDBJ databases">
        <title>Draft genome sequence of Elsinoe australis.</title>
        <authorList>
            <person name="Cheng Q."/>
        </authorList>
    </citation>
    <scope>NUCLEOTIDE SEQUENCE [LARGE SCALE GENOMIC DNA]</scope>
    <source>
        <strain evidence="4 5">NL1</strain>
    </source>
</reference>
<evidence type="ECO:0000256" key="2">
    <source>
        <dbReference type="ARBA" id="ARBA00023002"/>
    </source>
</evidence>
<keyword evidence="5" id="KW-1185">Reference proteome</keyword>
<dbReference type="Pfam" id="PF00106">
    <property type="entry name" value="adh_short"/>
    <property type="match status" value="1"/>
</dbReference>
<feature type="compositionally biased region" description="Polar residues" evidence="3">
    <location>
        <begin position="28"/>
        <end position="39"/>
    </location>
</feature>
<evidence type="ECO:0000313" key="5">
    <source>
        <dbReference type="Proteomes" id="UP000243723"/>
    </source>
</evidence>
<evidence type="ECO:0008006" key="6">
    <source>
        <dbReference type="Google" id="ProtNLM"/>
    </source>
</evidence>
<accession>A0A2P7Z932</accession>
<dbReference type="OrthoDB" id="1933717at2759"/>
<dbReference type="InterPro" id="IPR051911">
    <property type="entry name" value="SDR_oxidoreductase"/>
</dbReference>
<gene>
    <name evidence="4" type="ORF">B9Z65_8931</name>
</gene>
<proteinExistence type="inferred from homology"/>
<feature type="region of interest" description="Disordered" evidence="3">
    <location>
        <begin position="1"/>
        <end position="53"/>
    </location>
</feature>
<feature type="region of interest" description="Disordered" evidence="3">
    <location>
        <begin position="302"/>
        <end position="328"/>
    </location>
</feature>
<dbReference type="AlphaFoldDB" id="A0A2P7Z932"/>
<dbReference type="Gene3D" id="3.40.50.720">
    <property type="entry name" value="NAD(P)-binding Rossmann-like Domain"/>
    <property type="match status" value="1"/>
</dbReference>
<dbReference type="PANTHER" id="PTHR43976">
    <property type="entry name" value="SHORT CHAIN DEHYDROGENASE"/>
    <property type="match status" value="1"/>
</dbReference>
<feature type="compositionally biased region" description="Low complexity" evidence="3">
    <location>
        <begin position="1"/>
        <end position="22"/>
    </location>
</feature>
<dbReference type="InterPro" id="IPR002347">
    <property type="entry name" value="SDR_fam"/>
</dbReference>
<evidence type="ECO:0000256" key="1">
    <source>
        <dbReference type="ARBA" id="ARBA00006484"/>
    </source>
</evidence>
<comment type="similarity">
    <text evidence="1">Belongs to the short-chain dehydrogenases/reductases (SDR) family.</text>
</comment>
<name>A0A2P7Z932_9PEZI</name>
<evidence type="ECO:0000313" key="4">
    <source>
        <dbReference type="EMBL" id="PSK44722.1"/>
    </source>
</evidence>
<dbReference type="PANTHER" id="PTHR43976:SF16">
    <property type="entry name" value="SHORT-CHAIN DEHYDROGENASE_REDUCTASE FAMILY PROTEIN"/>
    <property type="match status" value="1"/>
</dbReference>
<dbReference type="InterPro" id="IPR036291">
    <property type="entry name" value="NAD(P)-bd_dom_sf"/>
</dbReference>
<protein>
    <recommendedName>
        <fullName evidence="6">NAD(P)-binding protein</fullName>
    </recommendedName>
</protein>
<dbReference type="GO" id="GO:0016491">
    <property type="term" value="F:oxidoreductase activity"/>
    <property type="evidence" value="ECO:0007669"/>
    <property type="project" value="UniProtKB-KW"/>
</dbReference>
<organism evidence="4 5">
    <name type="scientific">Elsinoe australis</name>
    <dbReference type="NCBI Taxonomy" id="40998"/>
    <lineage>
        <taxon>Eukaryota</taxon>
        <taxon>Fungi</taxon>
        <taxon>Dikarya</taxon>
        <taxon>Ascomycota</taxon>
        <taxon>Pezizomycotina</taxon>
        <taxon>Dothideomycetes</taxon>
        <taxon>Dothideomycetidae</taxon>
        <taxon>Myriangiales</taxon>
        <taxon>Elsinoaceae</taxon>
        <taxon>Elsinoe</taxon>
    </lineage>
</organism>
<sequence>MATPTSPTTTSAPRPSSNKKSPPQSPSTTNDPKPATTQQEDLKPPRVPKFPTHNAPRVWFLTSASTPIGISLSRHLLSHGDYIVAGVSPTDLAEPSTTTSPHPSTFRHFLTEISSHTRDNWKARFKPVPLDVTIMGQCQSAVATAVSSFGRIDILFCCSSVGVVGAVEELGATALTQTLVREQFEVNFFGAVNVIKAVLPSFRAKRNGHIVVLTGITGHLGTPGLGIYCAAQWAIEGYCDSLAYEVAPFNVRTTIVQPNVEVGLLTNRVVGAPPLGAYGGESNGAPLFRDILSGLLDRLEGGGAGDREGTGTTEDEGSESRGPTTGDLLHQNKISTVYPPLGKGLKERLVAETVYAVAAIGGHDNPPSRHIVGHEGVASVKEKLKTVSEELEDFVEVSAAVDIGKEDTGAMMVPM</sequence>
<dbReference type="SUPFAM" id="SSF51735">
    <property type="entry name" value="NAD(P)-binding Rossmann-fold domains"/>
    <property type="match status" value="1"/>
</dbReference>
<keyword evidence="2" id="KW-0560">Oxidoreductase</keyword>